<name>A0ABR5AFG1_9BACL</name>
<dbReference type="Gene3D" id="2.60.40.790">
    <property type="match status" value="1"/>
</dbReference>
<reference evidence="4 5" key="1">
    <citation type="submission" date="2014-12" db="EMBL/GenBank/DDBJ databases">
        <title>Draft genome sequence of Paenibacillus kamchatkensis strain B-2647.</title>
        <authorList>
            <person name="Karlyshev A.V."/>
            <person name="Kudryashova E.B."/>
        </authorList>
    </citation>
    <scope>NUCLEOTIDE SEQUENCE [LARGE SCALE GENOMIC DNA]</scope>
    <source>
        <strain evidence="4 5">VKM B-2647</strain>
    </source>
</reference>
<protein>
    <recommendedName>
        <fullName evidence="3">SHSP domain-containing protein</fullName>
    </recommendedName>
</protein>
<dbReference type="Proteomes" id="UP000031967">
    <property type="component" value="Unassembled WGS sequence"/>
</dbReference>
<evidence type="ECO:0000313" key="4">
    <source>
        <dbReference type="EMBL" id="KIL39795.1"/>
    </source>
</evidence>
<feature type="domain" description="SHSP" evidence="3">
    <location>
        <begin position="23"/>
        <end position="141"/>
    </location>
</feature>
<evidence type="ECO:0000313" key="5">
    <source>
        <dbReference type="Proteomes" id="UP000031967"/>
    </source>
</evidence>
<comment type="similarity">
    <text evidence="1 2">Belongs to the small heat shock protein (HSP20) family.</text>
</comment>
<comment type="caution">
    <text evidence="4">The sequence shown here is derived from an EMBL/GenBank/DDBJ whole genome shotgun (WGS) entry which is preliminary data.</text>
</comment>
<accession>A0ABR5AFG1</accession>
<dbReference type="InterPro" id="IPR008978">
    <property type="entry name" value="HSP20-like_chaperone"/>
</dbReference>
<dbReference type="SUPFAM" id="SSF49764">
    <property type="entry name" value="HSP20-like chaperones"/>
    <property type="match status" value="1"/>
</dbReference>
<dbReference type="InterPro" id="IPR002068">
    <property type="entry name" value="A-crystallin/Hsp20_dom"/>
</dbReference>
<dbReference type="PROSITE" id="PS01031">
    <property type="entry name" value="SHSP"/>
    <property type="match status" value="1"/>
</dbReference>
<sequence>MFEGLERMKQWLQSGDQFFQQVHALWNSGPRVDVYDTGDKVKVVIEAPGLMNAASRHQWAVRVIDHNLVLRGQLHIDQSARSDYGRTYSERRDEQFTKIVPLPAPVERKPSAVRYDDGLVTIVLDKRKDDAGDEWHRIDFSRKK</sequence>
<dbReference type="CDD" id="cd06464">
    <property type="entry name" value="ACD_sHsps-like"/>
    <property type="match status" value="1"/>
</dbReference>
<proteinExistence type="inferred from homology"/>
<evidence type="ECO:0000256" key="2">
    <source>
        <dbReference type="RuleBase" id="RU003616"/>
    </source>
</evidence>
<evidence type="ECO:0000256" key="1">
    <source>
        <dbReference type="PROSITE-ProRule" id="PRU00285"/>
    </source>
</evidence>
<evidence type="ECO:0000259" key="3">
    <source>
        <dbReference type="PROSITE" id="PS01031"/>
    </source>
</evidence>
<organism evidence="4 5">
    <name type="scientific">Gordoniibacillus kamchatkensis</name>
    <dbReference type="NCBI Taxonomy" id="1590651"/>
    <lineage>
        <taxon>Bacteria</taxon>
        <taxon>Bacillati</taxon>
        <taxon>Bacillota</taxon>
        <taxon>Bacilli</taxon>
        <taxon>Bacillales</taxon>
        <taxon>Paenibacillaceae</taxon>
        <taxon>Gordoniibacillus</taxon>
    </lineage>
</organism>
<dbReference type="EMBL" id="JXAK01000031">
    <property type="protein sequence ID" value="KIL39795.1"/>
    <property type="molecule type" value="Genomic_DNA"/>
</dbReference>
<keyword evidence="5" id="KW-1185">Reference proteome</keyword>
<dbReference type="RefSeq" id="WP_041048920.1">
    <property type="nucleotide sequence ID" value="NZ_JXAK01000031.1"/>
</dbReference>
<gene>
    <name evidence="4" type="ORF">SD70_18035</name>
</gene>
<dbReference type="Pfam" id="PF00011">
    <property type="entry name" value="HSP20"/>
    <property type="match status" value="1"/>
</dbReference>